<evidence type="ECO:0000313" key="1">
    <source>
        <dbReference type="EMBL" id="CCE31690.1"/>
    </source>
</evidence>
<protein>
    <recommendedName>
        <fullName evidence="3">F-box domain-containing protein</fullName>
    </recommendedName>
</protein>
<evidence type="ECO:0000313" key="2">
    <source>
        <dbReference type="Proteomes" id="UP000016801"/>
    </source>
</evidence>
<organism evidence="1 2">
    <name type="scientific">Claviceps purpurea (strain 20.1)</name>
    <name type="common">Ergot fungus</name>
    <name type="synonym">Sphacelia segetum</name>
    <dbReference type="NCBI Taxonomy" id="1111077"/>
    <lineage>
        <taxon>Eukaryota</taxon>
        <taxon>Fungi</taxon>
        <taxon>Dikarya</taxon>
        <taxon>Ascomycota</taxon>
        <taxon>Pezizomycotina</taxon>
        <taxon>Sordariomycetes</taxon>
        <taxon>Hypocreomycetidae</taxon>
        <taxon>Hypocreales</taxon>
        <taxon>Clavicipitaceae</taxon>
        <taxon>Claviceps</taxon>
    </lineage>
</organism>
<dbReference type="Proteomes" id="UP000016801">
    <property type="component" value="Unassembled WGS sequence"/>
</dbReference>
<dbReference type="VEuPathDB" id="FungiDB:CPUR_05544"/>
<reference evidence="1 2" key="1">
    <citation type="journal article" date="2013" name="PLoS Genet.">
        <title>Plant-symbiotic fungi as chemical engineers: Multi-genome analysis of the Clavicipitaceae reveals dynamics of alkaloid loci.</title>
        <authorList>
            <person name="Schardl C.L."/>
            <person name="Young C.A."/>
            <person name="Hesse U."/>
            <person name="Amyotte S.G."/>
            <person name="Andreeva K."/>
            <person name="Calie P.J."/>
            <person name="Fleetwood D.J."/>
            <person name="Haws D.C."/>
            <person name="Moore N."/>
            <person name="Oeser B."/>
            <person name="Panaccione D.G."/>
            <person name="Schweri K.K."/>
            <person name="Voisey C.R."/>
            <person name="Farman M.L."/>
            <person name="Jaromczyk J.W."/>
            <person name="Roe B.A."/>
            <person name="O'Sullivan D.M."/>
            <person name="Scott B."/>
            <person name="Tudzynski P."/>
            <person name="An Z."/>
            <person name="Arnaoudova E.G."/>
            <person name="Bullock C.T."/>
            <person name="Charlton N.D."/>
            <person name="Chen L."/>
            <person name="Cox M."/>
            <person name="Dinkins R.D."/>
            <person name="Florea S."/>
            <person name="Glenn A.E."/>
            <person name="Gordon A."/>
            <person name="Gueldener U."/>
            <person name="Harris D.R."/>
            <person name="Hollin W."/>
            <person name="Jaromczyk J."/>
            <person name="Johnson R.D."/>
            <person name="Khan A.K."/>
            <person name="Leistner E."/>
            <person name="Leuchtmann A."/>
            <person name="Li C."/>
            <person name="Liu J."/>
            <person name="Liu J."/>
            <person name="Liu M."/>
            <person name="Mace W."/>
            <person name="Machado C."/>
            <person name="Nagabhyru P."/>
            <person name="Pan J."/>
            <person name="Schmid J."/>
            <person name="Sugawara K."/>
            <person name="Steiner U."/>
            <person name="Takach J.E."/>
            <person name="Tanaka E."/>
            <person name="Webb J.S."/>
            <person name="Wilson E.V."/>
            <person name="Wiseman J.L."/>
            <person name="Yoshida R."/>
            <person name="Zeng Z."/>
        </authorList>
    </citation>
    <scope>NUCLEOTIDE SEQUENCE [LARGE SCALE GENOMIC DNA]</scope>
    <source>
        <strain evidence="1 2">20.1</strain>
    </source>
</reference>
<dbReference type="STRING" id="1111077.M1W883"/>
<comment type="caution">
    <text evidence="1">The sequence shown here is derived from an EMBL/GenBank/DDBJ whole genome shotgun (WGS) entry which is preliminary data.</text>
</comment>
<dbReference type="AlphaFoldDB" id="M1W883"/>
<dbReference type="EMBL" id="CAGA01000033">
    <property type="protein sequence ID" value="CCE31690.1"/>
    <property type="molecule type" value="Genomic_DNA"/>
</dbReference>
<evidence type="ECO:0008006" key="3">
    <source>
        <dbReference type="Google" id="ProtNLM"/>
    </source>
</evidence>
<gene>
    <name evidence="1" type="ORF">CPUR_05544</name>
</gene>
<name>M1W883_CLAP2</name>
<sequence length="137" mass="15587">MFDMVFPIDRDLPTGSLRDASTRHLKDYSWLRGAPSVQELGCYDFSFSPNPNNDEHLPLVQFLATFPNLQTLTLSPHHNYRCLSSVVMAILRLTHLKTIYTSGGHTVSNELRQAAQAHGVQMKYKFSSQPPWPRVTQ</sequence>
<dbReference type="HOGENOM" id="CLU_122930_0_0_1"/>
<proteinExistence type="predicted"/>
<dbReference type="OrthoDB" id="629492at2759"/>
<keyword evidence="2" id="KW-1185">Reference proteome</keyword>
<accession>M1W883</accession>